<evidence type="ECO:0008006" key="4">
    <source>
        <dbReference type="Google" id="ProtNLM"/>
    </source>
</evidence>
<feature type="domain" description="AMP-binding enzyme C-terminal" evidence="2">
    <location>
        <begin position="462"/>
        <end position="538"/>
    </location>
</feature>
<dbReference type="PROSITE" id="PS00455">
    <property type="entry name" value="AMP_BINDING"/>
    <property type="match status" value="1"/>
</dbReference>
<comment type="caution">
    <text evidence="3">The sequence shown here is derived from an EMBL/GenBank/DDBJ whole genome shotgun (WGS) entry which is preliminary data.</text>
</comment>
<organism evidence="3">
    <name type="scientific">marine sediment metagenome</name>
    <dbReference type="NCBI Taxonomy" id="412755"/>
    <lineage>
        <taxon>unclassified sequences</taxon>
        <taxon>metagenomes</taxon>
        <taxon>ecological metagenomes</taxon>
    </lineage>
</organism>
<name>A0A0F9YPA0_9ZZZZ</name>
<dbReference type="InterPro" id="IPR042099">
    <property type="entry name" value="ANL_N_sf"/>
</dbReference>
<dbReference type="SUPFAM" id="SSF56801">
    <property type="entry name" value="Acetyl-CoA synthetase-like"/>
    <property type="match status" value="1"/>
</dbReference>
<dbReference type="PANTHER" id="PTHR43767">
    <property type="entry name" value="LONG-CHAIN-FATTY-ACID--COA LIGASE"/>
    <property type="match status" value="1"/>
</dbReference>
<dbReference type="InterPro" id="IPR020845">
    <property type="entry name" value="AMP-binding_CS"/>
</dbReference>
<evidence type="ECO:0000313" key="3">
    <source>
        <dbReference type="EMBL" id="KKO06504.1"/>
    </source>
</evidence>
<dbReference type="GO" id="GO:0016878">
    <property type="term" value="F:acid-thiol ligase activity"/>
    <property type="evidence" value="ECO:0007669"/>
    <property type="project" value="UniProtKB-ARBA"/>
</dbReference>
<dbReference type="Gene3D" id="3.30.300.30">
    <property type="match status" value="1"/>
</dbReference>
<accession>A0A0F9YPA0</accession>
<dbReference type="InterPro" id="IPR045851">
    <property type="entry name" value="AMP-bd_C_sf"/>
</dbReference>
<dbReference type="InterPro" id="IPR000873">
    <property type="entry name" value="AMP-dep_synth/lig_dom"/>
</dbReference>
<dbReference type="Pfam" id="PF13193">
    <property type="entry name" value="AMP-binding_C"/>
    <property type="match status" value="1"/>
</dbReference>
<dbReference type="NCBIfam" id="NF006181">
    <property type="entry name" value="PRK08314.1"/>
    <property type="match status" value="1"/>
</dbReference>
<sequence>MFDRHYQVWPAQVPHFLELPQTSLYTNLTISALRYPEHPAIIYYGTALSYRELERQANALAGYLQSAGVKAGDRVLLYMQNSPQFVIGFYAILRANAVVVPVNPMNRKAELDYLLDDTEAQVALCGLELLDNVAGLVDEGKLREVVVSAYAEYVREPTSLDLPDAVKLSATLPVRPGITHWQDALSSGHSPGPLTTGPNDLCVIPYSSGTTGNPKGCVHTHHSVMATTVYCSVWGNAQHQSVTLVSVPMFHVTGMQVCMNSSIYIGGTQVVMTRWDRKVAAQLIQDHGISSWRNISTMVVDLLSEPSIDQYDLSSLKAIGGGGAPMPAAVAAKLESKTGLHYSEGYGLSETISATHMNPPQAPKPQCLGIPIIGVDARVIDVDSLQEVGPGETGEIILHGEQLFQGYWRRDQATAEAFIELDGKRFFRSGDIGHYDEEGYFFLVDRVKRMINASGFKVWPAEVESLLYGHRGVKEVCIISVPDERRGETVKAVVVCAAGHEALLADELIAWCQDNMSAYKCPKIVEFTDSLPKSPTGKIMWRALQEQEWAKSTAPR</sequence>
<protein>
    <recommendedName>
        <fullName evidence="4">Long-chain fatty acid--CoA ligase</fullName>
    </recommendedName>
</protein>
<gene>
    <name evidence="3" type="ORF">LCGC14_0063120</name>
</gene>
<proteinExistence type="predicted"/>
<dbReference type="Gene3D" id="3.40.50.12780">
    <property type="entry name" value="N-terminal domain of ligase-like"/>
    <property type="match status" value="1"/>
</dbReference>
<dbReference type="InterPro" id="IPR025110">
    <property type="entry name" value="AMP-bd_C"/>
</dbReference>
<dbReference type="PANTHER" id="PTHR43767:SF1">
    <property type="entry name" value="NONRIBOSOMAL PEPTIDE SYNTHASE PES1 (EUROFUNG)-RELATED"/>
    <property type="match status" value="1"/>
</dbReference>
<dbReference type="Pfam" id="PF00501">
    <property type="entry name" value="AMP-binding"/>
    <property type="match status" value="1"/>
</dbReference>
<dbReference type="AlphaFoldDB" id="A0A0F9YPA0"/>
<dbReference type="InterPro" id="IPR050237">
    <property type="entry name" value="ATP-dep_AMP-bd_enzyme"/>
</dbReference>
<dbReference type="EMBL" id="LAZR01000015">
    <property type="protein sequence ID" value="KKO06504.1"/>
    <property type="molecule type" value="Genomic_DNA"/>
</dbReference>
<feature type="domain" description="AMP-dependent synthetase/ligase" evidence="1">
    <location>
        <begin position="31"/>
        <end position="408"/>
    </location>
</feature>
<evidence type="ECO:0000259" key="2">
    <source>
        <dbReference type="Pfam" id="PF13193"/>
    </source>
</evidence>
<evidence type="ECO:0000259" key="1">
    <source>
        <dbReference type="Pfam" id="PF00501"/>
    </source>
</evidence>
<reference evidence="3" key="1">
    <citation type="journal article" date="2015" name="Nature">
        <title>Complex archaea that bridge the gap between prokaryotes and eukaryotes.</title>
        <authorList>
            <person name="Spang A."/>
            <person name="Saw J.H."/>
            <person name="Jorgensen S.L."/>
            <person name="Zaremba-Niedzwiedzka K."/>
            <person name="Martijn J."/>
            <person name="Lind A.E."/>
            <person name="van Eijk R."/>
            <person name="Schleper C."/>
            <person name="Guy L."/>
            <person name="Ettema T.J."/>
        </authorList>
    </citation>
    <scope>NUCLEOTIDE SEQUENCE</scope>
</reference>